<reference evidence="2" key="3">
    <citation type="submission" date="2023-05" db="EMBL/GenBank/DDBJ databases">
        <authorList>
            <person name="Smith C.H."/>
        </authorList>
    </citation>
    <scope>NUCLEOTIDE SEQUENCE</scope>
    <source>
        <strain evidence="2">CHS0354</strain>
        <tissue evidence="2">Mantle</tissue>
    </source>
</reference>
<dbReference type="PANTHER" id="PTHR11360">
    <property type="entry name" value="MONOCARBOXYLATE TRANSPORTER"/>
    <property type="match status" value="1"/>
</dbReference>
<feature type="non-terminal residue" evidence="2">
    <location>
        <position position="1"/>
    </location>
</feature>
<reference evidence="2" key="2">
    <citation type="journal article" date="2021" name="Genome Biol. Evol.">
        <title>Developing a high-quality reference genome for a parasitic bivalve with doubly uniparental inheritance (Bivalvia: Unionida).</title>
        <authorList>
            <person name="Smith C.H."/>
        </authorList>
    </citation>
    <scope>NUCLEOTIDE SEQUENCE</scope>
    <source>
        <strain evidence="2">CHS0354</strain>
        <tissue evidence="2">Mantle</tissue>
    </source>
</reference>
<sequence length="88" mass="9829">MDKVMFKQVNPTFSDPPDGGWGWIVVVASFIIHIISDGMLYSFGILYIEFLQYFKGGKGETAWVGSMVPGITFIVEVEAKFDQITDTT</sequence>
<dbReference type="EMBL" id="JAEAOA010000801">
    <property type="protein sequence ID" value="KAK3579688.1"/>
    <property type="molecule type" value="Genomic_DNA"/>
</dbReference>
<proteinExistence type="predicted"/>
<dbReference type="Proteomes" id="UP001195483">
    <property type="component" value="Unassembled WGS sequence"/>
</dbReference>
<evidence type="ECO:0000256" key="1">
    <source>
        <dbReference type="SAM" id="Phobius"/>
    </source>
</evidence>
<keyword evidence="1" id="KW-0812">Transmembrane</keyword>
<keyword evidence="1" id="KW-0472">Membrane</keyword>
<dbReference type="AlphaFoldDB" id="A0AAE0VIM5"/>
<dbReference type="GO" id="GO:0008028">
    <property type="term" value="F:monocarboxylic acid transmembrane transporter activity"/>
    <property type="evidence" value="ECO:0007669"/>
    <property type="project" value="TreeGrafter"/>
</dbReference>
<gene>
    <name evidence="2" type="ORF">CHS0354_013202</name>
</gene>
<accession>A0AAE0VIM5</accession>
<keyword evidence="3" id="KW-1185">Reference proteome</keyword>
<feature type="transmembrane region" description="Helical" evidence="1">
    <location>
        <begin position="20"/>
        <end position="48"/>
    </location>
</feature>
<keyword evidence="1" id="KW-1133">Transmembrane helix</keyword>
<evidence type="ECO:0000313" key="2">
    <source>
        <dbReference type="EMBL" id="KAK3579688.1"/>
    </source>
</evidence>
<name>A0AAE0VIM5_9BIVA</name>
<organism evidence="2 3">
    <name type="scientific">Potamilus streckersoni</name>
    <dbReference type="NCBI Taxonomy" id="2493646"/>
    <lineage>
        <taxon>Eukaryota</taxon>
        <taxon>Metazoa</taxon>
        <taxon>Spiralia</taxon>
        <taxon>Lophotrochozoa</taxon>
        <taxon>Mollusca</taxon>
        <taxon>Bivalvia</taxon>
        <taxon>Autobranchia</taxon>
        <taxon>Heteroconchia</taxon>
        <taxon>Palaeoheterodonta</taxon>
        <taxon>Unionida</taxon>
        <taxon>Unionoidea</taxon>
        <taxon>Unionidae</taxon>
        <taxon>Ambleminae</taxon>
        <taxon>Lampsilini</taxon>
        <taxon>Potamilus</taxon>
    </lineage>
</organism>
<evidence type="ECO:0000313" key="3">
    <source>
        <dbReference type="Proteomes" id="UP001195483"/>
    </source>
</evidence>
<reference evidence="2" key="1">
    <citation type="journal article" date="2021" name="Genome Biol. Evol.">
        <title>A High-Quality Reference Genome for a Parasitic Bivalve with Doubly Uniparental Inheritance (Bivalvia: Unionida).</title>
        <authorList>
            <person name="Smith C.H."/>
        </authorList>
    </citation>
    <scope>NUCLEOTIDE SEQUENCE</scope>
    <source>
        <strain evidence="2">CHS0354</strain>
    </source>
</reference>
<comment type="caution">
    <text evidence="2">The sequence shown here is derived from an EMBL/GenBank/DDBJ whole genome shotgun (WGS) entry which is preliminary data.</text>
</comment>
<protein>
    <submittedName>
        <fullName evidence="2">Uncharacterized protein</fullName>
    </submittedName>
</protein>
<dbReference type="InterPro" id="IPR050327">
    <property type="entry name" value="Proton-linked_MCT"/>
</dbReference>
<dbReference type="PANTHER" id="PTHR11360:SF284">
    <property type="entry name" value="EG:103B4.3 PROTEIN-RELATED"/>
    <property type="match status" value="1"/>
</dbReference>